<dbReference type="Proteomes" id="UP000199687">
    <property type="component" value="Unassembled WGS sequence"/>
</dbReference>
<evidence type="ECO:0000313" key="5">
    <source>
        <dbReference type="EMBL" id="SES12078.1"/>
    </source>
</evidence>
<gene>
    <name evidence="5" type="ORF">SAMN04487944_1199</name>
</gene>
<dbReference type="PANTHER" id="PTHR30146">
    <property type="entry name" value="LACI-RELATED TRANSCRIPTIONAL REPRESSOR"/>
    <property type="match status" value="1"/>
</dbReference>
<dbReference type="OrthoDB" id="3180992at2"/>
<accession>A0A1H9URU9</accession>
<evidence type="ECO:0000313" key="6">
    <source>
        <dbReference type="Proteomes" id="UP000199687"/>
    </source>
</evidence>
<dbReference type="GO" id="GO:0003700">
    <property type="term" value="F:DNA-binding transcription factor activity"/>
    <property type="evidence" value="ECO:0007669"/>
    <property type="project" value="TreeGrafter"/>
</dbReference>
<evidence type="ECO:0000256" key="3">
    <source>
        <dbReference type="ARBA" id="ARBA00023163"/>
    </source>
</evidence>
<dbReference type="RefSeq" id="WP_089743004.1">
    <property type="nucleotide sequence ID" value="NZ_FOGL01000019.1"/>
</dbReference>
<dbReference type="CDD" id="cd01542">
    <property type="entry name" value="PBP1_TreR-like"/>
    <property type="match status" value="1"/>
</dbReference>
<keyword evidence="1" id="KW-0805">Transcription regulation</keyword>
<dbReference type="SMART" id="SM00354">
    <property type="entry name" value="HTH_LACI"/>
    <property type="match status" value="1"/>
</dbReference>
<dbReference type="InterPro" id="IPR046335">
    <property type="entry name" value="LacI/GalR-like_sensor"/>
</dbReference>
<organism evidence="5 6">
    <name type="scientific">Gracilibacillus ureilyticus</name>
    <dbReference type="NCBI Taxonomy" id="531814"/>
    <lineage>
        <taxon>Bacteria</taxon>
        <taxon>Bacillati</taxon>
        <taxon>Bacillota</taxon>
        <taxon>Bacilli</taxon>
        <taxon>Bacillales</taxon>
        <taxon>Bacillaceae</taxon>
        <taxon>Gracilibacillus</taxon>
    </lineage>
</organism>
<dbReference type="GO" id="GO:0000976">
    <property type="term" value="F:transcription cis-regulatory region binding"/>
    <property type="evidence" value="ECO:0007669"/>
    <property type="project" value="TreeGrafter"/>
</dbReference>
<keyword evidence="6" id="KW-1185">Reference proteome</keyword>
<dbReference type="PROSITE" id="PS00356">
    <property type="entry name" value="HTH_LACI_1"/>
    <property type="match status" value="1"/>
</dbReference>
<dbReference type="Gene3D" id="1.10.260.40">
    <property type="entry name" value="lambda repressor-like DNA-binding domains"/>
    <property type="match status" value="1"/>
</dbReference>
<dbReference type="InterPro" id="IPR000843">
    <property type="entry name" value="HTH_LacI"/>
</dbReference>
<keyword evidence="3" id="KW-0804">Transcription</keyword>
<dbReference type="PANTHER" id="PTHR30146:SF146">
    <property type="entry name" value="HTH-TYPE TRANSCRIPTIONAL REGULATOR TRER"/>
    <property type="match status" value="1"/>
</dbReference>
<dbReference type="Pfam" id="PF13377">
    <property type="entry name" value="Peripla_BP_3"/>
    <property type="match status" value="1"/>
</dbReference>
<dbReference type="InterPro" id="IPR010982">
    <property type="entry name" value="Lambda_DNA-bd_dom_sf"/>
</dbReference>
<keyword evidence="2" id="KW-0238">DNA-binding</keyword>
<dbReference type="AlphaFoldDB" id="A0A1H9URU9"/>
<sequence length="328" mass="36257">MTTINDIAKLAEVSRSTVSRYLNSNGYVSEEAKKRIMKVIEETGYMPSQSAKSLRTKKTGVIGVILPKISTETASRVVSGINKVLQQNDYQMLLTTTSQEHKKEIEFIRLLQSRNVDGILLLATNTEKPLIDAIGNATVPIVALGQDIPTISSVIYPDYLATGEMIEYMIQKGYQHIGFIGVEEYDPAVGIERKRAFVDTLTKHQLKVNKDWIMQGDFSIESGYNSMKSIINSGSDRPDAVFAVTDQIAVGAMQFLKEQQIQIPNDIAIAATGASRLAQYIEPSLTVIDFLNEEAGAIAAELLIEELTGTKAIKKIIHDYRLLVRNSV</sequence>
<dbReference type="Gene3D" id="3.40.50.2300">
    <property type="match status" value="2"/>
</dbReference>
<reference evidence="5 6" key="1">
    <citation type="submission" date="2016-10" db="EMBL/GenBank/DDBJ databases">
        <authorList>
            <person name="de Groot N.N."/>
        </authorList>
    </citation>
    <scope>NUCLEOTIDE SEQUENCE [LARGE SCALE GENOMIC DNA]</scope>
    <source>
        <strain evidence="5 6">CGMCC 1.7727</strain>
    </source>
</reference>
<dbReference type="InterPro" id="IPR028082">
    <property type="entry name" value="Peripla_BP_I"/>
</dbReference>
<dbReference type="SUPFAM" id="SSF47413">
    <property type="entry name" value="lambda repressor-like DNA-binding domains"/>
    <property type="match status" value="1"/>
</dbReference>
<evidence type="ECO:0000256" key="2">
    <source>
        <dbReference type="ARBA" id="ARBA00023125"/>
    </source>
</evidence>
<dbReference type="CDD" id="cd01392">
    <property type="entry name" value="HTH_LacI"/>
    <property type="match status" value="1"/>
</dbReference>
<dbReference type="STRING" id="531814.SAMN04487944_1199"/>
<protein>
    <submittedName>
        <fullName evidence="5">Transcriptional regulator, LacI family</fullName>
    </submittedName>
</protein>
<proteinExistence type="predicted"/>
<feature type="domain" description="HTH lacI-type" evidence="4">
    <location>
        <begin position="2"/>
        <end position="56"/>
    </location>
</feature>
<dbReference type="Pfam" id="PF00356">
    <property type="entry name" value="LacI"/>
    <property type="match status" value="1"/>
</dbReference>
<evidence type="ECO:0000259" key="4">
    <source>
        <dbReference type="PROSITE" id="PS50932"/>
    </source>
</evidence>
<dbReference type="SUPFAM" id="SSF53822">
    <property type="entry name" value="Periplasmic binding protein-like I"/>
    <property type="match status" value="1"/>
</dbReference>
<dbReference type="EMBL" id="FOGL01000019">
    <property type="protein sequence ID" value="SES12078.1"/>
    <property type="molecule type" value="Genomic_DNA"/>
</dbReference>
<evidence type="ECO:0000256" key="1">
    <source>
        <dbReference type="ARBA" id="ARBA00023015"/>
    </source>
</evidence>
<name>A0A1H9URU9_9BACI</name>
<dbReference type="PROSITE" id="PS50932">
    <property type="entry name" value="HTH_LACI_2"/>
    <property type="match status" value="1"/>
</dbReference>